<reference evidence="7 8" key="1">
    <citation type="submission" date="2019-03" db="EMBL/GenBank/DDBJ databases">
        <title>Genomic analyses of the natural microbiome of Caenorhabditis elegans.</title>
        <authorList>
            <person name="Samuel B."/>
        </authorList>
    </citation>
    <scope>NUCLEOTIDE SEQUENCE [LARGE SCALE GENOMIC DNA]</scope>
    <source>
        <strain evidence="7 8">JUb89</strain>
    </source>
</reference>
<comment type="similarity">
    <text evidence="2">Belongs to the fimbrial protein family.</text>
</comment>
<dbReference type="EMBL" id="SLVJ01000015">
    <property type="protein sequence ID" value="TCM65168.1"/>
    <property type="molecule type" value="Genomic_DNA"/>
</dbReference>
<proteinExistence type="inferred from homology"/>
<name>A0A4V2R0L6_ACICA</name>
<dbReference type="InterPro" id="IPR036937">
    <property type="entry name" value="Adhesion_dom_fimbrial_sf"/>
</dbReference>
<evidence type="ECO:0000256" key="1">
    <source>
        <dbReference type="ARBA" id="ARBA00004561"/>
    </source>
</evidence>
<feature type="domain" description="Fimbrial-type adhesion" evidence="6">
    <location>
        <begin position="29"/>
        <end position="186"/>
    </location>
</feature>
<keyword evidence="8" id="KW-1185">Reference proteome</keyword>
<keyword evidence="3 5" id="KW-0732">Signal</keyword>
<feature type="chain" id="PRO_5020812351" evidence="5">
    <location>
        <begin position="21"/>
        <end position="186"/>
    </location>
</feature>
<dbReference type="InterPro" id="IPR000259">
    <property type="entry name" value="Adhesion_dom_fimbrial"/>
</dbReference>
<evidence type="ECO:0000313" key="8">
    <source>
        <dbReference type="Proteomes" id="UP000294963"/>
    </source>
</evidence>
<dbReference type="PANTHER" id="PTHR33420">
    <property type="entry name" value="FIMBRIAL SUBUNIT ELFA-RELATED"/>
    <property type="match status" value="1"/>
</dbReference>
<keyword evidence="4" id="KW-0281">Fimbrium</keyword>
<dbReference type="Proteomes" id="UP000294963">
    <property type="component" value="Unassembled WGS sequence"/>
</dbReference>
<evidence type="ECO:0000256" key="4">
    <source>
        <dbReference type="ARBA" id="ARBA00023263"/>
    </source>
</evidence>
<dbReference type="AlphaFoldDB" id="A0A4V2R0L6"/>
<dbReference type="InterPro" id="IPR008966">
    <property type="entry name" value="Adhesion_dom_sf"/>
</dbReference>
<dbReference type="PANTHER" id="PTHR33420:SF3">
    <property type="entry name" value="FIMBRIAL SUBUNIT ELFA"/>
    <property type="match status" value="1"/>
</dbReference>
<gene>
    <name evidence="7" type="ORF">EC844_1155</name>
</gene>
<dbReference type="SUPFAM" id="SSF49401">
    <property type="entry name" value="Bacterial adhesins"/>
    <property type="match status" value="1"/>
</dbReference>
<evidence type="ECO:0000256" key="3">
    <source>
        <dbReference type="ARBA" id="ARBA00022729"/>
    </source>
</evidence>
<comment type="subcellular location">
    <subcellularLocation>
        <location evidence="1">Fimbrium</location>
    </subcellularLocation>
</comment>
<comment type="caution">
    <text evidence="7">The sequence shown here is derived from an EMBL/GenBank/DDBJ whole genome shotgun (WGS) entry which is preliminary data.</text>
</comment>
<dbReference type="InterPro" id="IPR050263">
    <property type="entry name" value="Bact_Fimbrial_Adh_Pro"/>
</dbReference>
<sequence>MKMTVFSGALFLCMATNAFAASVSQQGVIKLNGYIYPSTCELDINGQGPKNATIQMGRFPTSMFNNVGDEVGGTGGNGLVKISLKNCPDTGELEVKFSGSTNQSDIRVLTLDNTVANDTAQGVGIHLYNAKDQSKPLALDGSEVLKRTVDNSQTFEESFLTKYVSTDKNVTPGEANGTINFSITYK</sequence>
<evidence type="ECO:0000256" key="5">
    <source>
        <dbReference type="SAM" id="SignalP"/>
    </source>
</evidence>
<evidence type="ECO:0000256" key="2">
    <source>
        <dbReference type="ARBA" id="ARBA00006671"/>
    </source>
</evidence>
<evidence type="ECO:0000313" key="7">
    <source>
        <dbReference type="EMBL" id="TCM65168.1"/>
    </source>
</evidence>
<accession>A0A4V2R0L6</accession>
<dbReference type="Gene3D" id="2.60.40.1090">
    <property type="entry name" value="Fimbrial-type adhesion domain"/>
    <property type="match status" value="1"/>
</dbReference>
<protein>
    <submittedName>
        <fullName evidence="7">Major type 1 subunit fimbrin (Pilin)</fullName>
    </submittedName>
</protein>
<organism evidence="7 8">
    <name type="scientific">Acinetobacter calcoaceticus</name>
    <dbReference type="NCBI Taxonomy" id="471"/>
    <lineage>
        <taxon>Bacteria</taxon>
        <taxon>Pseudomonadati</taxon>
        <taxon>Pseudomonadota</taxon>
        <taxon>Gammaproteobacteria</taxon>
        <taxon>Moraxellales</taxon>
        <taxon>Moraxellaceae</taxon>
        <taxon>Acinetobacter</taxon>
        <taxon>Acinetobacter calcoaceticus/baumannii complex</taxon>
    </lineage>
</organism>
<dbReference type="GO" id="GO:0009289">
    <property type="term" value="C:pilus"/>
    <property type="evidence" value="ECO:0007669"/>
    <property type="project" value="UniProtKB-SubCell"/>
</dbReference>
<feature type="signal peptide" evidence="5">
    <location>
        <begin position="1"/>
        <end position="20"/>
    </location>
</feature>
<dbReference type="GO" id="GO:0043709">
    <property type="term" value="P:cell adhesion involved in single-species biofilm formation"/>
    <property type="evidence" value="ECO:0007669"/>
    <property type="project" value="TreeGrafter"/>
</dbReference>
<evidence type="ECO:0000259" key="6">
    <source>
        <dbReference type="Pfam" id="PF00419"/>
    </source>
</evidence>
<dbReference type="Pfam" id="PF00419">
    <property type="entry name" value="Fimbrial"/>
    <property type="match status" value="1"/>
</dbReference>